<organism evidence="1">
    <name type="scientific">Tanacetum cinerariifolium</name>
    <name type="common">Dalmatian daisy</name>
    <name type="synonym">Chrysanthemum cinerariifolium</name>
    <dbReference type="NCBI Taxonomy" id="118510"/>
    <lineage>
        <taxon>Eukaryota</taxon>
        <taxon>Viridiplantae</taxon>
        <taxon>Streptophyta</taxon>
        <taxon>Embryophyta</taxon>
        <taxon>Tracheophyta</taxon>
        <taxon>Spermatophyta</taxon>
        <taxon>Magnoliopsida</taxon>
        <taxon>eudicotyledons</taxon>
        <taxon>Gunneridae</taxon>
        <taxon>Pentapetalae</taxon>
        <taxon>asterids</taxon>
        <taxon>campanulids</taxon>
        <taxon>Asterales</taxon>
        <taxon>Asteraceae</taxon>
        <taxon>Asteroideae</taxon>
        <taxon>Anthemideae</taxon>
        <taxon>Anthemidinae</taxon>
        <taxon>Tanacetum</taxon>
    </lineage>
</organism>
<feature type="non-terminal residue" evidence="1">
    <location>
        <position position="94"/>
    </location>
</feature>
<gene>
    <name evidence="1" type="ORF">Tci_927385</name>
</gene>
<proteinExistence type="predicted"/>
<protein>
    <submittedName>
        <fullName evidence="1">Uncharacterized protein</fullName>
    </submittedName>
</protein>
<evidence type="ECO:0000313" key="1">
    <source>
        <dbReference type="EMBL" id="GFD55416.1"/>
    </source>
</evidence>
<feature type="non-terminal residue" evidence="1">
    <location>
        <position position="1"/>
    </location>
</feature>
<dbReference type="EMBL" id="BKCJ011817736">
    <property type="protein sequence ID" value="GFD55416.1"/>
    <property type="molecule type" value="Genomic_DNA"/>
</dbReference>
<dbReference type="AlphaFoldDB" id="A0A699XC31"/>
<reference evidence="1" key="1">
    <citation type="journal article" date="2019" name="Sci. Rep.">
        <title>Draft genome of Tanacetum cinerariifolium, the natural source of mosquito coil.</title>
        <authorList>
            <person name="Yamashiro T."/>
            <person name="Shiraishi A."/>
            <person name="Satake H."/>
            <person name="Nakayama K."/>
        </authorList>
    </citation>
    <scope>NUCLEOTIDE SEQUENCE</scope>
</reference>
<name>A0A699XC31_TANCI</name>
<accession>A0A699XC31</accession>
<comment type="caution">
    <text evidence="1">The sequence shown here is derived from an EMBL/GenBank/DDBJ whole genome shotgun (WGS) entry which is preliminary data.</text>
</comment>
<sequence>DQLATCGAGPYVGEKARPALAGRAFPLLCGNGLSARAFSKELFYPAHDGTAGSRAAAGLRLAGVHPEPTPRLATAAHAPAGAGLFRSYGAHYVA</sequence>